<dbReference type="RefSeq" id="XP_007409729.1">
    <property type="nucleotide sequence ID" value="XM_007409667.1"/>
</dbReference>
<proteinExistence type="predicted"/>
<protein>
    <submittedName>
        <fullName evidence="2">Uncharacterized protein</fullName>
    </submittedName>
</protein>
<evidence type="ECO:0000256" key="1">
    <source>
        <dbReference type="SAM" id="MobiDB-lite"/>
    </source>
</evidence>
<feature type="region of interest" description="Disordered" evidence="1">
    <location>
        <begin position="164"/>
        <end position="237"/>
    </location>
</feature>
<name>F4RLH3_MELLP</name>
<sequence length="237" mass="26949">MQHRLAFLEKDTNRKRPNHQRYIKICSEIAAHSDDEEHPDGTYRVIKTLPYRSKNTSKFFRRLDIEMKKADQISGKTVKREPRRLPRDPLPSIFTRAPKELPIDFYDPQWFSQLNAGQKRLIPNAGQVAFLPDVSQSLLPTPHPDEKLSDSAFTAKYLKSRSEPYREALDDLEDDDDADDDEHDEELSNGPGVPLTAANMETSDESDCYSDGDFGSLYDSTDDEAAPAADDDIIKDS</sequence>
<dbReference type="GeneID" id="18929994"/>
<organism evidence="3">
    <name type="scientific">Melampsora larici-populina (strain 98AG31 / pathotype 3-4-7)</name>
    <name type="common">Poplar leaf rust fungus</name>
    <dbReference type="NCBI Taxonomy" id="747676"/>
    <lineage>
        <taxon>Eukaryota</taxon>
        <taxon>Fungi</taxon>
        <taxon>Dikarya</taxon>
        <taxon>Basidiomycota</taxon>
        <taxon>Pucciniomycotina</taxon>
        <taxon>Pucciniomycetes</taxon>
        <taxon>Pucciniales</taxon>
        <taxon>Melampsoraceae</taxon>
        <taxon>Melampsora</taxon>
    </lineage>
</organism>
<dbReference type="HOGENOM" id="CLU_1170859_0_0_1"/>
<accession>F4RLH3</accession>
<dbReference type="OrthoDB" id="2506837at2759"/>
<evidence type="ECO:0000313" key="3">
    <source>
        <dbReference type="Proteomes" id="UP000001072"/>
    </source>
</evidence>
<dbReference type="VEuPathDB" id="FungiDB:MELLADRAFT_62944"/>
<dbReference type="AlphaFoldDB" id="F4RLH3"/>
<dbReference type="EMBL" id="GL883106">
    <property type="protein sequence ID" value="EGG06769.1"/>
    <property type="molecule type" value="Genomic_DNA"/>
</dbReference>
<reference evidence="3" key="1">
    <citation type="journal article" date="2011" name="Proc. Natl. Acad. Sci. U.S.A.">
        <title>Obligate biotrophy features unraveled by the genomic analysis of rust fungi.</title>
        <authorList>
            <person name="Duplessis S."/>
            <person name="Cuomo C.A."/>
            <person name="Lin Y.-C."/>
            <person name="Aerts A."/>
            <person name="Tisserant E."/>
            <person name="Veneault-Fourrey C."/>
            <person name="Joly D.L."/>
            <person name="Hacquard S."/>
            <person name="Amselem J."/>
            <person name="Cantarel B.L."/>
            <person name="Chiu R."/>
            <person name="Coutinho P.M."/>
            <person name="Feau N."/>
            <person name="Field M."/>
            <person name="Frey P."/>
            <person name="Gelhaye E."/>
            <person name="Goldberg J."/>
            <person name="Grabherr M.G."/>
            <person name="Kodira C.D."/>
            <person name="Kohler A."/>
            <person name="Kuees U."/>
            <person name="Lindquist E.A."/>
            <person name="Lucas S.M."/>
            <person name="Mago R."/>
            <person name="Mauceli E."/>
            <person name="Morin E."/>
            <person name="Murat C."/>
            <person name="Pangilinan J.L."/>
            <person name="Park R."/>
            <person name="Pearson M."/>
            <person name="Quesneville H."/>
            <person name="Rouhier N."/>
            <person name="Sakthikumar S."/>
            <person name="Salamov A.A."/>
            <person name="Schmutz J."/>
            <person name="Selles B."/>
            <person name="Shapiro H."/>
            <person name="Tanguay P."/>
            <person name="Tuskan G.A."/>
            <person name="Henrissat B."/>
            <person name="Van de Peer Y."/>
            <person name="Rouze P."/>
            <person name="Ellis J.G."/>
            <person name="Dodds P.N."/>
            <person name="Schein J.E."/>
            <person name="Zhong S."/>
            <person name="Hamelin R.C."/>
            <person name="Grigoriev I.V."/>
            <person name="Szabo L.J."/>
            <person name="Martin F."/>
        </authorList>
    </citation>
    <scope>NUCLEOTIDE SEQUENCE [LARGE SCALE GENOMIC DNA]</scope>
    <source>
        <strain evidence="3">98AG31 / pathotype 3-4-7</strain>
    </source>
</reference>
<evidence type="ECO:0000313" key="2">
    <source>
        <dbReference type="EMBL" id="EGG06769.1"/>
    </source>
</evidence>
<dbReference type="Proteomes" id="UP000001072">
    <property type="component" value="Unassembled WGS sequence"/>
</dbReference>
<gene>
    <name evidence="2" type="ORF">MELLADRAFT_62944</name>
</gene>
<feature type="compositionally biased region" description="Acidic residues" evidence="1">
    <location>
        <begin position="220"/>
        <end position="231"/>
    </location>
</feature>
<dbReference type="KEGG" id="mlr:MELLADRAFT_62944"/>
<keyword evidence="3" id="KW-1185">Reference proteome</keyword>
<dbReference type="InParanoid" id="F4RLH3"/>
<feature type="compositionally biased region" description="Acidic residues" evidence="1">
    <location>
        <begin position="170"/>
        <end position="187"/>
    </location>
</feature>